<keyword evidence="2" id="KW-0808">Transferase</keyword>
<dbReference type="AlphaFoldDB" id="A0A3B0CCM1"/>
<dbReference type="Gene3D" id="3.40.630.30">
    <property type="match status" value="1"/>
</dbReference>
<dbReference type="PROSITE" id="PS51186">
    <property type="entry name" value="GNAT"/>
    <property type="match status" value="1"/>
</dbReference>
<dbReference type="InterPro" id="IPR016181">
    <property type="entry name" value="Acyl_CoA_acyltransferase"/>
</dbReference>
<evidence type="ECO:0000313" key="3">
    <source>
        <dbReference type="Proteomes" id="UP000282311"/>
    </source>
</evidence>
<reference evidence="2 3" key="1">
    <citation type="journal article" date="2007" name="Int. J. Syst. Evol. Microbiol.">
        <title>Paenibacillus ginsengarvi sp. nov., isolated from soil from ginseng cultivation.</title>
        <authorList>
            <person name="Yoon M.H."/>
            <person name="Ten L.N."/>
            <person name="Im W.T."/>
        </authorList>
    </citation>
    <scope>NUCLEOTIDE SEQUENCE [LARGE SCALE GENOMIC DNA]</scope>
    <source>
        <strain evidence="2 3">KCTC 13059</strain>
    </source>
</reference>
<dbReference type="PANTHER" id="PTHR43792">
    <property type="entry name" value="GNAT FAMILY, PUTATIVE (AFU_ORTHOLOGUE AFUA_3G00765)-RELATED-RELATED"/>
    <property type="match status" value="1"/>
</dbReference>
<evidence type="ECO:0000259" key="1">
    <source>
        <dbReference type="PROSITE" id="PS51186"/>
    </source>
</evidence>
<keyword evidence="3" id="KW-1185">Reference proteome</keyword>
<dbReference type="RefSeq" id="WP_120748627.1">
    <property type="nucleotide sequence ID" value="NZ_RBAH01000012.1"/>
</dbReference>
<dbReference type="OrthoDB" id="275901at2"/>
<evidence type="ECO:0000313" key="2">
    <source>
        <dbReference type="EMBL" id="RKN82244.1"/>
    </source>
</evidence>
<dbReference type="Pfam" id="PF13302">
    <property type="entry name" value="Acetyltransf_3"/>
    <property type="match status" value="1"/>
</dbReference>
<dbReference type="SUPFAM" id="SSF55729">
    <property type="entry name" value="Acyl-CoA N-acyltransferases (Nat)"/>
    <property type="match status" value="1"/>
</dbReference>
<dbReference type="EMBL" id="RBAH01000012">
    <property type="protein sequence ID" value="RKN82244.1"/>
    <property type="molecule type" value="Genomic_DNA"/>
</dbReference>
<feature type="domain" description="N-acetyltransferase" evidence="1">
    <location>
        <begin position="15"/>
        <end position="183"/>
    </location>
</feature>
<dbReference type="InterPro" id="IPR051531">
    <property type="entry name" value="N-acetyltransferase"/>
</dbReference>
<protein>
    <submittedName>
        <fullName evidence="2">N-acetyltransferase</fullName>
    </submittedName>
</protein>
<name>A0A3B0CCM1_9BACL</name>
<organism evidence="2 3">
    <name type="scientific">Paenibacillus ginsengarvi</name>
    <dbReference type="NCBI Taxonomy" id="400777"/>
    <lineage>
        <taxon>Bacteria</taxon>
        <taxon>Bacillati</taxon>
        <taxon>Bacillota</taxon>
        <taxon>Bacilli</taxon>
        <taxon>Bacillales</taxon>
        <taxon>Paenibacillaceae</taxon>
        <taxon>Paenibacillus</taxon>
    </lineage>
</organism>
<dbReference type="Proteomes" id="UP000282311">
    <property type="component" value="Unassembled WGS sequence"/>
</dbReference>
<comment type="caution">
    <text evidence="2">The sequence shown here is derived from an EMBL/GenBank/DDBJ whole genome shotgun (WGS) entry which is preliminary data.</text>
</comment>
<gene>
    <name evidence="2" type="ORF">D7M11_18055</name>
</gene>
<proteinExistence type="predicted"/>
<accession>A0A3B0CCM1</accession>
<dbReference type="GO" id="GO:0016747">
    <property type="term" value="F:acyltransferase activity, transferring groups other than amino-acyl groups"/>
    <property type="evidence" value="ECO:0007669"/>
    <property type="project" value="InterPro"/>
</dbReference>
<dbReference type="InterPro" id="IPR000182">
    <property type="entry name" value="GNAT_dom"/>
</dbReference>
<sequence>MQTPLSAMLLQTERLIIRPYIESDLTESFELMQHPELFTYMHMDVLPLEAYRQLFQWLLSSYRTPFHEPFKYSFAIRSKASGVFLGWCGVGVLDWMAPEKELYYLIGREHWGNGYAAEAAAALAAYAFDVIGLERLYAKADSRNKASRRVLEKLGFTIDRVLEGLTGEYADCNGELLHVITQDRFRAAN</sequence>